<reference evidence="1 2" key="1">
    <citation type="submission" date="2016-10" db="EMBL/GenBank/DDBJ databases">
        <title>Draft genome sequence of Coniochaeta ligniaria NRRL30616, a lignocellulolytic fungus for bioabatement of inhibitors in plant biomass hydrolysates.</title>
        <authorList>
            <consortium name="DOE Joint Genome Institute"/>
            <person name="Jimenez D.J."/>
            <person name="Hector R.E."/>
            <person name="Riley R."/>
            <person name="Sun H."/>
            <person name="Grigoriev I.V."/>
            <person name="Van Elsas J.D."/>
            <person name="Nichols N.N."/>
        </authorList>
    </citation>
    <scope>NUCLEOTIDE SEQUENCE [LARGE SCALE GENOMIC DNA]</scope>
    <source>
        <strain evidence="1 2">NRRL 30616</strain>
    </source>
</reference>
<gene>
    <name evidence="1" type="ORF">CONLIGDRAFT_675071</name>
</gene>
<dbReference type="OrthoDB" id="5275938at2759"/>
<dbReference type="SUPFAM" id="SSF54695">
    <property type="entry name" value="POZ domain"/>
    <property type="match status" value="1"/>
</dbReference>
<dbReference type="STRING" id="1408157.A0A1J7I4T0"/>
<evidence type="ECO:0000313" key="1">
    <source>
        <dbReference type="EMBL" id="OIW22542.1"/>
    </source>
</evidence>
<dbReference type="InterPro" id="IPR011333">
    <property type="entry name" value="SKP1/BTB/POZ_sf"/>
</dbReference>
<dbReference type="EMBL" id="KV875113">
    <property type="protein sequence ID" value="OIW22542.1"/>
    <property type="molecule type" value="Genomic_DNA"/>
</dbReference>
<organism evidence="1 2">
    <name type="scientific">Coniochaeta ligniaria NRRL 30616</name>
    <dbReference type="NCBI Taxonomy" id="1408157"/>
    <lineage>
        <taxon>Eukaryota</taxon>
        <taxon>Fungi</taxon>
        <taxon>Dikarya</taxon>
        <taxon>Ascomycota</taxon>
        <taxon>Pezizomycotina</taxon>
        <taxon>Sordariomycetes</taxon>
        <taxon>Sordariomycetidae</taxon>
        <taxon>Coniochaetales</taxon>
        <taxon>Coniochaetaceae</taxon>
        <taxon>Coniochaeta</taxon>
    </lineage>
</organism>
<keyword evidence="2" id="KW-1185">Reference proteome</keyword>
<proteinExistence type="predicted"/>
<accession>A0A1J7I4T0</accession>
<dbReference type="AlphaFoldDB" id="A0A1J7I4T0"/>
<dbReference type="Proteomes" id="UP000182658">
    <property type="component" value="Unassembled WGS sequence"/>
</dbReference>
<name>A0A1J7I4T0_9PEZI</name>
<sequence length="371" mass="41107">MAFTEAVLAGMPPAQGPAYFDPYGDLRLEIGSDNAACIICSRALSRASPVFKKMLNGGFAESMPSHGEWVVKLPEDDPEAMIFLLNVVHGQFDDIPETLPEEKLYRLTILTDKYDMTKSLRPWASYWLKRLANTERTVDTQAQRMWIAWELGDAGLFELEVQYLLLNCTTALFVGSNADDPETDAIIRTLETLGFLETLAIGRTQMVTKLLGIVKQLLDSVMGIGQARPQTCEVGNSSDVAHEPSVCQAVVQASMLRALTAANLYPLPEPGYYVGTVKTLFLRLKTVASSMSALETNSKPWNPNSEYTFYQDYSHCKKCRKGQKPSNHSGCNPKEELISELCSAYSTLPTVVDETHLAHLAIQAKKSRMLP</sequence>
<dbReference type="Gene3D" id="3.30.710.10">
    <property type="entry name" value="Potassium Channel Kv1.1, Chain A"/>
    <property type="match status" value="1"/>
</dbReference>
<evidence type="ECO:0008006" key="3">
    <source>
        <dbReference type="Google" id="ProtNLM"/>
    </source>
</evidence>
<dbReference type="InParanoid" id="A0A1J7I4T0"/>
<evidence type="ECO:0000313" key="2">
    <source>
        <dbReference type="Proteomes" id="UP000182658"/>
    </source>
</evidence>
<protein>
    <recommendedName>
        <fullName evidence="3">BTB domain-containing protein</fullName>
    </recommendedName>
</protein>